<evidence type="ECO:0000313" key="1">
    <source>
        <dbReference type="EMBL" id="KAK0644227.1"/>
    </source>
</evidence>
<dbReference type="EMBL" id="JAULSV010000005">
    <property type="protein sequence ID" value="KAK0644227.1"/>
    <property type="molecule type" value="Genomic_DNA"/>
</dbReference>
<organism evidence="1 2">
    <name type="scientific">Cercophora newfieldiana</name>
    <dbReference type="NCBI Taxonomy" id="92897"/>
    <lineage>
        <taxon>Eukaryota</taxon>
        <taxon>Fungi</taxon>
        <taxon>Dikarya</taxon>
        <taxon>Ascomycota</taxon>
        <taxon>Pezizomycotina</taxon>
        <taxon>Sordariomycetes</taxon>
        <taxon>Sordariomycetidae</taxon>
        <taxon>Sordariales</taxon>
        <taxon>Lasiosphaeriaceae</taxon>
        <taxon>Cercophora</taxon>
    </lineage>
</organism>
<keyword evidence="2" id="KW-1185">Reference proteome</keyword>
<reference evidence="1" key="1">
    <citation type="submission" date="2023-06" db="EMBL/GenBank/DDBJ databases">
        <title>Genome-scale phylogeny and comparative genomics of the fungal order Sordariales.</title>
        <authorList>
            <consortium name="Lawrence Berkeley National Laboratory"/>
            <person name="Hensen N."/>
            <person name="Bonometti L."/>
            <person name="Westerberg I."/>
            <person name="Brannstrom I.O."/>
            <person name="Guillou S."/>
            <person name="Cros-Aarteil S."/>
            <person name="Calhoun S."/>
            <person name="Haridas S."/>
            <person name="Kuo A."/>
            <person name="Mondo S."/>
            <person name="Pangilinan J."/>
            <person name="Riley R."/>
            <person name="Labutti K."/>
            <person name="Andreopoulos B."/>
            <person name="Lipzen A."/>
            <person name="Chen C."/>
            <person name="Yanf M."/>
            <person name="Daum C."/>
            <person name="Ng V."/>
            <person name="Clum A."/>
            <person name="Steindorff A."/>
            <person name="Ohm R."/>
            <person name="Martin F."/>
            <person name="Silar P."/>
            <person name="Natvig D."/>
            <person name="Lalanne C."/>
            <person name="Gautier V."/>
            <person name="Ament-Velasquez S.L."/>
            <person name="Kruys A."/>
            <person name="Hutchinson M.I."/>
            <person name="Powell A.J."/>
            <person name="Barry K."/>
            <person name="Miller A.N."/>
            <person name="Grigoriev I.V."/>
            <person name="Debuchy R."/>
            <person name="Gladieux P."/>
            <person name="Thoren M.H."/>
            <person name="Johannesson H."/>
        </authorList>
    </citation>
    <scope>NUCLEOTIDE SEQUENCE</scope>
    <source>
        <strain evidence="1">SMH2532-1</strain>
    </source>
</reference>
<evidence type="ECO:0000313" key="2">
    <source>
        <dbReference type="Proteomes" id="UP001174936"/>
    </source>
</evidence>
<protein>
    <submittedName>
        <fullName evidence="1">Uncharacterized protein</fullName>
    </submittedName>
</protein>
<sequence length="260" mass="28936">MDAVAIARAITERILRVTDVVYKDNLEKKTEEAIQRQLRNHGLGTTTEERTKTIASFEFTRTVALLYHVCIHPAMFDIPAAYFLCTRAVNTLVCVLGELETKSTAANTSGVLIRQVAPILRDTWDISVLLLGATRTRAQLIGENSLQLEDNNFFHAKHHRARVDDVLNKLLNHGSVCPRALAHFTREDPPLFVRTNCWPTSPDQTRRTIISMPSARKTTACRTGTASKLKTTTPLIALITVLGRWSLHPSPPSPFSTPSS</sequence>
<accession>A0AA40CMU2</accession>
<comment type="caution">
    <text evidence="1">The sequence shown here is derived from an EMBL/GenBank/DDBJ whole genome shotgun (WGS) entry which is preliminary data.</text>
</comment>
<name>A0AA40CMU2_9PEZI</name>
<proteinExistence type="predicted"/>
<dbReference type="Proteomes" id="UP001174936">
    <property type="component" value="Unassembled WGS sequence"/>
</dbReference>
<dbReference type="AlphaFoldDB" id="A0AA40CMU2"/>
<gene>
    <name evidence="1" type="ORF">B0T16DRAFT_194540</name>
</gene>